<dbReference type="InterPro" id="IPR006035">
    <property type="entry name" value="Ureohydrolase"/>
</dbReference>
<protein>
    <submittedName>
        <fullName evidence="5">Arginase</fullName>
    </submittedName>
</protein>
<dbReference type="PIRSF" id="PIRSF036979">
    <property type="entry name" value="Arginase"/>
    <property type="match status" value="1"/>
</dbReference>
<evidence type="ECO:0000313" key="6">
    <source>
        <dbReference type="Proteomes" id="UP000597444"/>
    </source>
</evidence>
<name>A0A8J3N247_9CHLR</name>
<evidence type="ECO:0000256" key="3">
    <source>
        <dbReference type="ARBA" id="ARBA00023211"/>
    </source>
</evidence>
<evidence type="ECO:0000256" key="2">
    <source>
        <dbReference type="ARBA" id="ARBA00022801"/>
    </source>
</evidence>
<dbReference type="Pfam" id="PF00491">
    <property type="entry name" value="Arginase"/>
    <property type="match status" value="1"/>
</dbReference>
<keyword evidence="6" id="KW-1185">Reference proteome</keyword>
<dbReference type="InterPro" id="IPR023696">
    <property type="entry name" value="Ureohydrolase_dom_sf"/>
</dbReference>
<reference evidence="5" key="1">
    <citation type="submission" date="2020-10" db="EMBL/GenBank/DDBJ databases">
        <title>Taxonomic study of unclassified bacteria belonging to the class Ktedonobacteria.</title>
        <authorList>
            <person name="Yabe S."/>
            <person name="Wang C.M."/>
            <person name="Zheng Y."/>
            <person name="Sakai Y."/>
            <person name="Cavaletti L."/>
            <person name="Monciardini P."/>
            <person name="Donadio S."/>
        </authorList>
    </citation>
    <scope>NUCLEOTIDE SEQUENCE</scope>
    <source>
        <strain evidence="5">ID150040</strain>
    </source>
</reference>
<comment type="caution">
    <text evidence="5">The sequence shown here is derived from an EMBL/GenBank/DDBJ whole genome shotgun (WGS) entry which is preliminary data.</text>
</comment>
<evidence type="ECO:0000256" key="1">
    <source>
        <dbReference type="ARBA" id="ARBA00022723"/>
    </source>
</evidence>
<dbReference type="EMBL" id="BNJK01000001">
    <property type="protein sequence ID" value="GHO93158.1"/>
    <property type="molecule type" value="Genomic_DNA"/>
</dbReference>
<dbReference type="GO" id="GO:0030145">
    <property type="term" value="F:manganese ion binding"/>
    <property type="evidence" value="ECO:0007669"/>
    <property type="project" value="TreeGrafter"/>
</dbReference>
<dbReference type="PROSITE" id="PS51409">
    <property type="entry name" value="ARGINASE_2"/>
    <property type="match status" value="1"/>
</dbReference>
<dbReference type="SUPFAM" id="SSF52768">
    <property type="entry name" value="Arginase/deacetylase"/>
    <property type="match status" value="1"/>
</dbReference>
<dbReference type="Gene3D" id="3.40.800.10">
    <property type="entry name" value="Ureohydrolase domain"/>
    <property type="match status" value="1"/>
</dbReference>
<keyword evidence="3" id="KW-0464">Manganese</keyword>
<evidence type="ECO:0000313" key="5">
    <source>
        <dbReference type="EMBL" id="GHO93158.1"/>
    </source>
</evidence>
<dbReference type="RefSeq" id="WP_220203957.1">
    <property type="nucleotide sequence ID" value="NZ_BNJK01000001.1"/>
</dbReference>
<dbReference type="Proteomes" id="UP000597444">
    <property type="component" value="Unassembled WGS sequence"/>
</dbReference>
<sequence>MQIHLILVPYDLGRENYGMGKAPLLYRQAGAEQLLADNGHTVLVKRLHVEELPAEQLHASVAINKLVAHAVEETLAANAFPLILGGSCDLSLGILGGFDHAKTGIIWLDAHADFNTPETTVSGYFGGMPLAIATGRCYQDLWSQIGNSAPVTDSHVVMVGVRDVDEQEQIQLTESAITVLPVETLQQEQPQSRLQELATDVRDIYLHFDLDVHDGQNMPGFDFPVPGGPTPQEVEQAIHTIAHYLPIKAAALTAYNPDRDPEQKTLQTALNMIATIAEAAQTR</sequence>
<accession>A0A8J3N247</accession>
<keyword evidence="1" id="KW-0479">Metal-binding</keyword>
<dbReference type="PANTHER" id="PTHR43782:SF3">
    <property type="entry name" value="ARGINASE"/>
    <property type="match status" value="1"/>
</dbReference>
<comment type="similarity">
    <text evidence="4">Belongs to the arginase family.</text>
</comment>
<dbReference type="GO" id="GO:0005737">
    <property type="term" value="C:cytoplasm"/>
    <property type="evidence" value="ECO:0007669"/>
    <property type="project" value="TreeGrafter"/>
</dbReference>
<gene>
    <name evidence="5" type="ORF">KSF_032060</name>
</gene>
<organism evidence="5 6">
    <name type="scientific">Reticulibacter mediterranei</name>
    <dbReference type="NCBI Taxonomy" id="2778369"/>
    <lineage>
        <taxon>Bacteria</taxon>
        <taxon>Bacillati</taxon>
        <taxon>Chloroflexota</taxon>
        <taxon>Ktedonobacteria</taxon>
        <taxon>Ktedonobacterales</taxon>
        <taxon>Reticulibacteraceae</taxon>
        <taxon>Reticulibacter</taxon>
    </lineage>
</organism>
<dbReference type="PRINTS" id="PR00116">
    <property type="entry name" value="ARGINASE"/>
</dbReference>
<dbReference type="AlphaFoldDB" id="A0A8J3N247"/>
<proteinExistence type="inferred from homology"/>
<keyword evidence="2" id="KW-0378">Hydrolase</keyword>
<evidence type="ECO:0000256" key="4">
    <source>
        <dbReference type="PROSITE-ProRule" id="PRU00742"/>
    </source>
</evidence>
<dbReference type="PANTHER" id="PTHR43782">
    <property type="entry name" value="ARGINASE"/>
    <property type="match status" value="1"/>
</dbReference>
<dbReference type="GO" id="GO:0004053">
    <property type="term" value="F:arginase activity"/>
    <property type="evidence" value="ECO:0007669"/>
    <property type="project" value="TreeGrafter"/>
</dbReference>